<keyword evidence="2 3" id="KW-0342">GTP-binding</keyword>
<dbReference type="CDD" id="cd08771">
    <property type="entry name" value="DLP_1"/>
    <property type="match status" value="1"/>
</dbReference>
<dbReference type="Pfam" id="PF00350">
    <property type="entry name" value="Dynamin_N"/>
    <property type="match status" value="1"/>
</dbReference>
<dbReference type="InterPro" id="IPR003130">
    <property type="entry name" value="GED"/>
</dbReference>
<accession>A0A0G4FVQ9</accession>
<sequence>MESHMYENLRKLINVVDELRDVGLQQFINLPRICVCGTQSSGKSSVLESIVGLDFLPRGEGVVTRRPLEMRLVHLSETSHKAEEAWAVFEGDREKKKFTDFEQVRKEIDRLTDQVAGQNKGIVDDPIVLTIYATQCPDLTLIDLPGITRVPLKGSEQNDDIERVTRDMSMRYVNDPRTIVLAVISANTDISTSDALQLARRADPKGVRTIGVITKIDLMDRGTDAVRMLQGEDIPLRLGYVGVRNRSQQDIRSGKKIKDALEDEKMFFANHPTYRALPPTLLGSRSLTDKLTKVLFRHIRHFLPEIKREINVRVRTLQGRLDELGLGVPVDVAERVQLIWTMITDYCEIYKSTIRGKYDRKLQHYFENELPGGAHIRALFNELLEEFVDISVTKEMSDVDIDTAIRMHEGDSLPGFPSPDTFEYLILPHLKKIQTPVVECLDRVAQAMEALSQKIANRVFGRFPKLADRVLEMATAIMSREKEGTKKIIDELVAAETGYLFTNDSDYLLQHGAMIPMQQQQQQLMQTQQMQQMRAVGNGPVSHPPGSSPSVDGNPPQQSAADLFANSAAQAATGAVVSQAQSAFASGVQASGAWGAPGGRKKTRYSAAFLQEIRRRLDAYFNIVLRNVRDTVPKVIGYFLVRSIQEKLQFELYNELNKADLISELLGEPPHIVEERKAIQGQLGVFKKAATVLQRDPHIASLNLDMLDENFEADLAEHVMGRDRPQQPAATPAPTANGPSSVAVPAPAPPPPHAQLRGQPSAPGAPTRPASSPMPPQQQPPQAGGGGGLPRAGSGGHMAGGAEAGQVPSGQPPSQARQGLFNAQASPQTGSGGGQTVGGGTSGGGAGKPSLFGSGEGQQGGQTHKKAPSNPLGGLFN</sequence>
<dbReference type="GO" id="GO:0008017">
    <property type="term" value="F:microtubule binding"/>
    <property type="evidence" value="ECO:0007669"/>
    <property type="project" value="TreeGrafter"/>
</dbReference>
<dbReference type="Pfam" id="PF02212">
    <property type="entry name" value="GED"/>
    <property type="match status" value="1"/>
</dbReference>
<dbReference type="InterPro" id="IPR022812">
    <property type="entry name" value="Dynamin"/>
</dbReference>
<dbReference type="GO" id="GO:0005874">
    <property type="term" value="C:microtubule"/>
    <property type="evidence" value="ECO:0007669"/>
    <property type="project" value="TreeGrafter"/>
</dbReference>
<dbReference type="PROSITE" id="PS51718">
    <property type="entry name" value="G_DYNAMIN_2"/>
    <property type="match status" value="1"/>
</dbReference>
<comment type="similarity">
    <text evidence="3">Belongs to the TRAFAC class dynamin-like GTPase superfamily. Dynamin/Fzo/YdjA family.</text>
</comment>
<dbReference type="InterPro" id="IPR027417">
    <property type="entry name" value="P-loop_NTPase"/>
</dbReference>
<dbReference type="VEuPathDB" id="CryptoDB:Cvel_18924"/>
<keyword evidence="1 3" id="KW-0547">Nucleotide-binding</keyword>
<protein>
    <recommendedName>
        <fullName evidence="8">Dynamin-type G domain-containing protein</fullName>
    </recommendedName>
</protein>
<feature type="compositionally biased region" description="Low complexity" evidence="4">
    <location>
        <begin position="520"/>
        <end position="541"/>
    </location>
</feature>
<organism evidence="7">
    <name type="scientific">Chromera velia CCMP2878</name>
    <dbReference type="NCBI Taxonomy" id="1169474"/>
    <lineage>
        <taxon>Eukaryota</taxon>
        <taxon>Sar</taxon>
        <taxon>Alveolata</taxon>
        <taxon>Colpodellida</taxon>
        <taxon>Chromeraceae</taxon>
        <taxon>Chromera</taxon>
    </lineage>
</organism>
<evidence type="ECO:0000256" key="4">
    <source>
        <dbReference type="SAM" id="MobiDB-lite"/>
    </source>
</evidence>
<dbReference type="GO" id="GO:0003924">
    <property type="term" value="F:GTPase activity"/>
    <property type="evidence" value="ECO:0007669"/>
    <property type="project" value="InterPro"/>
</dbReference>
<evidence type="ECO:0000313" key="7">
    <source>
        <dbReference type="EMBL" id="CEM18824.1"/>
    </source>
</evidence>
<dbReference type="InterPro" id="IPR001401">
    <property type="entry name" value="Dynamin_GTPase"/>
</dbReference>
<dbReference type="Pfam" id="PF01031">
    <property type="entry name" value="Dynamin_M"/>
    <property type="match status" value="1"/>
</dbReference>
<dbReference type="PRINTS" id="PR00195">
    <property type="entry name" value="DYNAMIN"/>
</dbReference>
<dbReference type="PROSITE" id="PS51388">
    <property type="entry name" value="GED"/>
    <property type="match status" value="1"/>
</dbReference>
<dbReference type="GO" id="GO:0005737">
    <property type="term" value="C:cytoplasm"/>
    <property type="evidence" value="ECO:0007669"/>
    <property type="project" value="TreeGrafter"/>
</dbReference>
<feature type="compositionally biased region" description="Low complexity" evidence="4">
    <location>
        <begin position="726"/>
        <end position="745"/>
    </location>
</feature>
<evidence type="ECO:0000256" key="2">
    <source>
        <dbReference type="ARBA" id="ARBA00023134"/>
    </source>
</evidence>
<evidence type="ECO:0000259" key="6">
    <source>
        <dbReference type="PROSITE" id="PS51718"/>
    </source>
</evidence>
<dbReference type="PANTHER" id="PTHR11566:SF233">
    <property type="entry name" value="CHROMOSOME UNDETERMINED SCAFFOLD_59, WHOLE GENOME SHOTGUN SEQUENCE"/>
    <property type="match status" value="1"/>
</dbReference>
<reference evidence="7" key="1">
    <citation type="submission" date="2014-11" db="EMBL/GenBank/DDBJ databases">
        <authorList>
            <person name="Otto D Thomas"/>
            <person name="Naeem Raeece"/>
        </authorList>
    </citation>
    <scope>NUCLEOTIDE SEQUENCE</scope>
</reference>
<dbReference type="GO" id="GO:0005525">
    <property type="term" value="F:GTP binding"/>
    <property type="evidence" value="ECO:0007669"/>
    <property type="project" value="UniProtKB-KW"/>
</dbReference>
<feature type="compositionally biased region" description="Gly residues" evidence="4">
    <location>
        <begin position="783"/>
        <end position="803"/>
    </location>
</feature>
<feature type="domain" description="Dynamin-type G" evidence="6">
    <location>
        <begin position="27"/>
        <end position="304"/>
    </location>
</feature>
<feature type="compositionally biased region" description="Polar residues" evidence="4">
    <location>
        <begin position="808"/>
        <end position="817"/>
    </location>
</feature>
<dbReference type="Gene3D" id="3.40.50.300">
    <property type="entry name" value="P-loop containing nucleotide triphosphate hydrolases"/>
    <property type="match status" value="1"/>
</dbReference>
<dbReference type="Gene3D" id="1.20.120.1240">
    <property type="entry name" value="Dynamin, middle domain"/>
    <property type="match status" value="2"/>
</dbReference>
<proteinExistence type="inferred from homology"/>
<feature type="region of interest" description="Disordered" evidence="4">
    <location>
        <begin position="520"/>
        <end position="559"/>
    </location>
</feature>
<dbReference type="SUPFAM" id="SSF52540">
    <property type="entry name" value="P-loop containing nucleoside triphosphate hydrolases"/>
    <property type="match status" value="1"/>
</dbReference>
<evidence type="ECO:0000256" key="1">
    <source>
        <dbReference type="ARBA" id="ARBA00022741"/>
    </source>
</evidence>
<dbReference type="InterPro" id="IPR019762">
    <property type="entry name" value="Dynamin_GTPase_CS"/>
</dbReference>
<dbReference type="GO" id="GO:0016020">
    <property type="term" value="C:membrane"/>
    <property type="evidence" value="ECO:0007669"/>
    <property type="project" value="TreeGrafter"/>
</dbReference>
<feature type="compositionally biased region" description="Gly residues" evidence="4">
    <location>
        <begin position="830"/>
        <end position="847"/>
    </location>
</feature>
<dbReference type="InterPro" id="IPR000375">
    <property type="entry name" value="Dynamin_stalk"/>
</dbReference>
<dbReference type="PROSITE" id="PS00410">
    <property type="entry name" value="G_DYNAMIN_1"/>
    <property type="match status" value="1"/>
</dbReference>
<name>A0A0G4FVQ9_9ALVE</name>
<dbReference type="InterPro" id="IPR045063">
    <property type="entry name" value="Dynamin_N"/>
</dbReference>
<evidence type="ECO:0000259" key="5">
    <source>
        <dbReference type="PROSITE" id="PS51388"/>
    </source>
</evidence>
<feature type="region of interest" description="Disordered" evidence="4">
    <location>
        <begin position="723"/>
        <end position="877"/>
    </location>
</feature>
<dbReference type="InterPro" id="IPR030381">
    <property type="entry name" value="G_DYNAMIN_dom"/>
</dbReference>
<dbReference type="SMART" id="SM00053">
    <property type="entry name" value="DYNc"/>
    <property type="match status" value="1"/>
</dbReference>
<dbReference type="InterPro" id="IPR020850">
    <property type="entry name" value="GED_dom"/>
</dbReference>
<gene>
    <name evidence="7" type="ORF">Cvel_18924</name>
</gene>
<dbReference type="AlphaFoldDB" id="A0A0G4FVQ9"/>
<evidence type="ECO:0008006" key="8">
    <source>
        <dbReference type="Google" id="ProtNLM"/>
    </source>
</evidence>
<dbReference type="SMART" id="SM00302">
    <property type="entry name" value="GED"/>
    <property type="match status" value="1"/>
</dbReference>
<feature type="domain" description="GED" evidence="5">
    <location>
        <begin position="610"/>
        <end position="701"/>
    </location>
</feature>
<evidence type="ECO:0000256" key="3">
    <source>
        <dbReference type="RuleBase" id="RU003932"/>
    </source>
</evidence>
<dbReference type="FunFam" id="3.40.50.300:FF:001311">
    <property type="entry name" value="Dynamin-like protein-related"/>
    <property type="match status" value="1"/>
</dbReference>
<dbReference type="PhylomeDB" id="A0A0G4FVQ9"/>
<dbReference type="PANTHER" id="PTHR11566">
    <property type="entry name" value="DYNAMIN"/>
    <property type="match status" value="1"/>
</dbReference>
<dbReference type="EMBL" id="CDMZ01000657">
    <property type="protein sequence ID" value="CEM18824.1"/>
    <property type="molecule type" value="Genomic_DNA"/>
</dbReference>